<evidence type="ECO:0000256" key="7">
    <source>
        <dbReference type="SAM" id="MobiDB-lite"/>
    </source>
</evidence>
<comment type="subcellular location">
    <subcellularLocation>
        <location evidence="1">Membrane</location>
        <topology evidence="1">Multi-pass membrane protein</topology>
    </subcellularLocation>
</comment>
<dbReference type="Proteomes" id="UP000522262">
    <property type="component" value="Unassembled WGS sequence"/>
</dbReference>
<dbReference type="FunFam" id="1.20.1250.20:FF:000057">
    <property type="entry name" value="MFS general substrate transporter"/>
    <property type="match status" value="1"/>
</dbReference>
<feature type="transmembrane region" description="Helical" evidence="8">
    <location>
        <begin position="120"/>
        <end position="142"/>
    </location>
</feature>
<dbReference type="AlphaFoldDB" id="A0A8H5MHC5"/>
<feature type="transmembrane region" description="Helical" evidence="8">
    <location>
        <begin position="429"/>
        <end position="448"/>
    </location>
</feature>
<dbReference type="InterPro" id="IPR020846">
    <property type="entry name" value="MFS_dom"/>
</dbReference>
<feature type="domain" description="Major facilitator superfamily (MFS) profile" evidence="9">
    <location>
        <begin position="54"/>
        <end position="496"/>
    </location>
</feature>
<comment type="caution">
    <text evidence="10">The sequence shown here is derived from an EMBL/GenBank/DDBJ whole genome shotgun (WGS) entry which is preliminary data.</text>
</comment>
<protein>
    <submittedName>
        <fullName evidence="10">Allantoate permease</fullName>
    </submittedName>
</protein>
<evidence type="ECO:0000256" key="6">
    <source>
        <dbReference type="ARBA" id="ARBA00023180"/>
    </source>
</evidence>
<keyword evidence="2" id="KW-0813">Transport</keyword>
<keyword evidence="11" id="KW-1185">Reference proteome</keyword>
<dbReference type="Pfam" id="PF07690">
    <property type="entry name" value="MFS_1"/>
    <property type="match status" value="1"/>
</dbReference>
<keyword evidence="5 8" id="KW-0472">Membrane</keyword>
<gene>
    <name evidence="10" type="ORF">FMEXI_13924</name>
</gene>
<evidence type="ECO:0000256" key="4">
    <source>
        <dbReference type="ARBA" id="ARBA00022989"/>
    </source>
</evidence>
<proteinExistence type="predicted"/>
<feature type="transmembrane region" description="Helical" evidence="8">
    <location>
        <begin position="148"/>
        <end position="168"/>
    </location>
</feature>
<feature type="transmembrane region" description="Helical" evidence="8">
    <location>
        <begin position="213"/>
        <end position="237"/>
    </location>
</feature>
<evidence type="ECO:0000256" key="2">
    <source>
        <dbReference type="ARBA" id="ARBA00022448"/>
    </source>
</evidence>
<dbReference type="GO" id="GO:0016020">
    <property type="term" value="C:membrane"/>
    <property type="evidence" value="ECO:0007669"/>
    <property type="project" value="UniProtKB-SubCell"/>
</dbReference>
<evidence type="ECO:0000313" key="11">
    <source>
        <dbReference type="Proteomes" id="UP000522262"/>
    </source>
</evidence>
<feature type="region of interest" description="Disordered" evidence="7">
    <location>
        <begin position="13"/>
        <end position="32"/>
    </location>
</feature>
<feature type="transmembrane region" description="Helical" evidence="8">
    <location>
        <begin position="369"/>
        <end position="391"/>
    </location>
</feature>
<feature type="transmembrane region" description="Helical" evidence="8">
    <location>
        <begin position="460"/>
        <end position="485"/>
    </location>
</feature>
<dbReference type="PROSITE" id="PS50850">
    <property type="entry name" value="MFS"/>
    <property type="match status" value="1"/>
</dbReference>
<keyword evidence="6" id="KW-0325">Glycoprotein</keyword>
<feature type="transmembrane region" description="Helical" evidence="8">
    <location>
        <begin position="180"/>
        <end position="201"/>
    </location>
</feature>
<feature type="transmembrane region" description="Helical" evidence="8">
    <location>
        <begin position="397"/>
        <end position="417"/>
    </location>
</feature>
<keyword evidence="4 8" id="KW-1133">Transmembrane helix</keyword>
<accession>A0A8H5MHC5</accession>
<evidence type="ECO:0000256" key="1">
    <source>
        <dbReference type="ARBA" id="ARBA00004141"/>
    </source>
</evidence>
<dbReference type="Gene3D" id="1.20.1250.20">
    <property type="entry name" value="MFS general substrate transporter like domains"/>
    <property type="match status" value="2"/>
</dbReference>
<reference evidence="10 11" key="1">
    <citation type="submission" date="2020-05" db="EMBL/GenBank/DDBJ databases">
        <title>Identification and distribution of gene clusters putatively required for synthesis of sphingolipid metabolism inhibitors in phylogenetically diverse species of the filamentous fungus Fusarium.</title>
        <authorList>
            <person name="Kim H.-S."/>
            <person name="Busman M."/>
            <person name="Brown D.W."/>
            <person name="Divon H."/>
            <person name="Uhlig S."/>
            <person name="Proctor R.H."/>
        </authorList>
    </citation>
    <scope>NUCLEOTIDE SEQUENCE [LARGE SCALE GENOMIC DNA]</scope>
    <source>
        <strain evidence="10 11">NRRL 53147</strain>
    </source>
</reference>
<dbReference type="GO" id="GO:0022857">
    <property type="term" value="F:transmembrane transporter activity"/>
    <property type="evidence" value="ECO:0007669"/>
    <property type="project" value="InterPro"/>
</dbReference>
<name>A0A8H5MHC5_9HYPO</name>
<dbReference type="InterPro" id="IPR036259">
    <property type="entry name" value="MFS_trans_sf"/>
</dbReference>
<dbReference type="EMBL" id="JAAOAM010000535">
    <property type="protein sequence ID" value="KAF5529806.1"/>
    <property type="molecule type" value="Genomic_DNA"/>
</dbReference>
<feature type="transmembrane region" description="Helical" evidence="8">
    <location>
        <begin position="344"/>
        <end position="362"/>
    </location>
</feature>
<dbReference type="SUPFAM" id="SSF103473">
    <property type="entry name" value="MFS general substrate transporter"/>
    <property type="match status" value="1"/>
</dbReference>
<keyword evidence="3 8" id="KW-0812">Transmembrane</keyword>
<evidence type="ECO:0000256" key="8">
    <source>
        <dbReference type="SAM" id="Phobius"/>
    </source>
</evidence>
<feature type="transmembrane region" description="Helical" evidence="8">
    <location>
        <begin position="289"/>
        <end position="309"/>
    </location>
</feature>
<dbReference type="PANTHER" id="PTHR43791">
    <property type="entry name" value="PERMEASE-RELATED"/>
    <property type="match status" value="1"/>
</dbReference>
<evidence type="ECO:0000256" key="5">
    <source>
        <dbReference type="ARBA" id="ARBA00023136"/>
    </source>
</evidence>
<sequence length="496" mass="55046">MSTIEREHCASSLRDKGTASMVEDTTDTQNSEGFIFEEETEAEKKLLRKVDTYLLPSIWIVYLLSYMDRSNIGNARVAGMGEALELTDDRYYLVVVLFQIGYVLAEVPSNMILSRSRPSLFIPALMIFWGASCAVIACVQTWQQLVGFRFLLGVAEAGFSPAVMFIISSWYRKHEQSKRFVVFHSAGIMSGAFGSILAGAITRGLDGSLGIAGWRWLFIIEGVITVAVGFVVKFTLLDYPLTSKRLRPEERELAYARLRADGITSRNDSSQHQISHLAAMKAAVSNWRLIPLTLGYMTVIGSMSLAYFYPTFAAQLGYNKTDAQYVTKSSNHRVELTGTRYMTAPFYGVALVIAVTLCIIADKVPHFRALFTFSVLLIFGCLFSALAATIHHPKARYAFLCFINTAVWSANPLSLSYTSTVLGPVQPEVRAICLAIINGFANLAQLYGTYIFTASTPPDYVMGFCVYSAIFAVGATIYLSAFFIFKKWPYIGVVNY</sequence>
<dbReference type="InterPro" id="IPR011701">
    <property type="entry name" value="MFS"/>
</dbReference>
<organism evidence="10 11">
    <name type="scientific">Fusarium mexicanum</name>
    <dbReference type="NCBI Taxonomy" id="751941"/>
    <lineage>
        <taxon>Eukaryota</taxon>
        <taxon>Fungi</taxon>
        <taxon>Dikarya</taxon>
        <taxon>Ascomycota</taxon>
        <taxon>Pezizomycotina</taxon>
        <taxon>Sordariomycetes</taxon>
        <taxon>Hypocreomycetidae</taxon>
        <taxon>Hypocreales</taxon>
        <taxon>Nectriaceae</taxon>
        <taxon>Fusarium</taxon>
        <taxon>Fusarium fujikuroi species complex</taxon>
    </lineage>
</organism>
<dbReference type="PANTHER" id="PTHR43791:SF38">
    <property type="entry name" value="MAJOR FACILITATOR SUPERFAMILY (MFS) PROFILE DOMAIN-CONTAINING PROTEIN"/>
    <property type="match status" value="1"/>
</dbReference>
<evidence type="ECO:0000313" key="10">
    <source>
        <dbReference type="EMBL" id="KAF5529806.1"/>
    </source>
</evidence>
<evidence type="ECO:0000259" key="9">
    <source>
        <dbReference type="PROSITE" id="PS50850"/>
    </source>
</evidence>
<evidence type="ECO:0000256" key="3">
    <source>
        <dbReference type="ARBA" id="ARBA00022692"/>
    </source>
</evidence>